<accession>A0A542DZX7</accession>
<dbReference type="Proteomes" id="UP000317893">
    <property type="component" value="Unassembled WGS sequence"/>
</dbReference>
<dbReference type="PROSITE" id="PS51257">
    <property type="entry name" value="PROKAR_LIPOPROTEIN"/>
    <property type="match status" value="1"/>
</dbReference>
<protein>
    <recommendedName>
        <fullName evidence="4">LppP/LprE lipoprotein</fullName>
    </recommendedName>
</protein>
<name>A0A542DZX7_9MICO</name>
<proteinExistence type="predicted"/>
<organism evidence="2 3">
    <name type="scientific">Lapillicoccus jejuensis</name>
    <dbReference type="NCBI Taxonomy" id="402171"/>
    <lineage>
        <taxon>Bacteria</taxon>
        <taxon>Bacillati</taxon>
        <taxon>Actinomycetota</taxon>
        <taxon>Actinomycetes</taxon>
        <taxon>Micrococcales</taxon>
        <taxon>Intrasporangiaceae</taxon>
        <taxon>Lapillicoccus</taxon>
    </lineage>
</organism>
<sequence>MRPTRTRTPYGVVLLLAAAALAGCGQPARAVAPGATVGGDVTSTTTTVRSLDAPTLTRLPTGFAEAPIPPAADPACSPLYLCPGGFVDVGYWTGTSADEDLLLRVYSTDPTDQLPGTTTTVQVRGHAATLSRVDCAAGAIGCPRLAILRWAEDDGTRVEVQYDGPRTAQQVVDVADSYRPGALPVPLPTLLSPGPTSPTLRVWLTPEGQDWCHQQQDAVVVGEDGSQVRLRVRVTSHHPAPSDGPAGCPDYAVGPTERTIDLSAPLGTRRVVDDATGRDVPVLDTSTTPYSDGALRAPYVLTGVQPGPVVTWAWLDHATVTLEPQQPVPAGETSFGERRFGRHVIAVSGRPGSVTARWQEDPTHRWQVTVTRPSGDGFVQDGQVVDYGGVLELADGFHPAS</sequence>
<keyword evidence="3" id="KW-1185">Reference proteome</keyword>
<comment type="caution">
    <text evidence="2">The sequence shown here is derived from an EMBL/GenBank/DDBJ whole genome shotgun (WGS) entry which is preliminary data.</text>
</comment>
<evidence type="ECO:0000313" key="3">
    <source>
        <dbReference type="Proteomes" id="UP000317893"/>
    </source>
</evidence>
<reference evidence="2 3" key="1">
    <citation type="submission" date="2019-06" db="EMBL/GenBank/DDBJ databases">
        <title>Sequencing the genomes of 1000 actinobacteria strains.</title>
        <authorList>
            <person name="Klenk H.-P."/>
        </authorList>
    </citation>
    <scope>NUCLEOTIDE SEQUENCE [LARGE SCALE GENOMIC DNA]</scope>
    <source>
        <strain evidence="2 3">DSM 18607</strain>
    </source>
</reference>
<dbReference type="OrthoDB" id="4307068at2"/>
<keyword evidence="1" id="KW-0732">Signal</keyword>
<feature type="chain" id="PRO_5021759947" description="LppP/LprE lipoprotein" evidence="1">
    <location>
        <begin position="31"/>
        <end position="401"/>
    </location>
</feature>
<gene>
    <name evidence="2" type="ORF">FB458_1733</name>
</gene>
<dbReference type="EMBL" id="VFMN01000001">
    <property type="protein sequence ID" value="TQJ08642.1"/>
    <property type="molecule type" value="Genomic_DNA"/>
</dbReference>
<dbReference type="AlphaFoldDB" id="A0A542DZX7"/>
<dbReference type="RefSeq" id="WP_141848133.1">
    <property type="nucleotide sequence ID" value="NZ_BAAAPR010000004.1"/>
</dbReference>
<evidence type="ECO:0000256" key="1">
    <source>
        <dbReference type="SAM" id="SignalP"/>
    </source>
</evidence>
<evidence type="ECO:0000313" key="2">
    <source>
        <dbReference type="EMBL" id="TQJ08642.1"/>
    </source>
</evidence>
<evidence type="ECO:0008006" key="4">
    <source>
        <dbReference type="Google" id="ProtNLM"/>
    </source>
</evidence>
<feature type="signal peptide" evidence="1">
    <location>
        <begin position="1"/>
        <end position="30"/>
    </location>
</feature>